<gene>
    <name evidence="6" type="ORF">FJM65_02030</name>
</gene>
<evidence type="ECO:0000256" key="1">
    <source>
        <dbReference type="ARBA" id="ARBA00001947"/>
    </source>
</evidence>
<keyword evidence="2" id="KW-0479">Metal-binding</keyword>
<keyword evidence="7" id="KW-1185">Reference proteome</keyword>
<dbReference type="GO" id="GO:0046872">
    <property type="term" value="F:metal ion binding"/>
    <property type="evidence" value="ECO:0007669"/>
    <property type="project" value="UniProtKB-KW"/>
</dbReference>
<comment type="cofactor">
    <cofactor evidence="1">
        <name>Zn(2+)</name>
        <dbReference type="ChEBI" id="CHEBI:29105"/>
    </cofactor>
</comment>
<dbReference type="Pfam" id="PF02633">
    <property type="entry name" value="Creatininase"/>
    <property type="match status" value="1"/>
</dbReference>
<dbReference type="Gene3D" id="3.40.50.10310">
    <property type="entry name" value="Creatininase"/>
    <property type="match status" value="1"/>
</dbReference>
<dbReference type="RefSeq" id="WP_140618889.1">
    <property type="nucleotide sequence ID" value="NZ_VFRQ01000001.1"/>
</dbReference>
<organism evidence="6 7">
    <name type="scientific">Pontibacter mangrovi</name>
    <dbReference type="NCBI Taxonomy" id="2589816"/>
    <lineage>
        <taxon>Bacteria</taxon>
        <taxon>Pseudomonadati</taxon>
        <taxon>Bacteroidota</taxon>
        <taxon>Cytophagia</taxon>
        <taxon>Cytophagales</taxon>
        <taxon>Hymenobacteraceae</taxon>
        <taxon>Pontibacter</taxon>
    </lineage>
</organism>
<evidence type="ECO:0000256" key="2">
    <source>
        <dbReference type="ARBA" id="ARBA00022723"/>
    </source>
</evidence>
<protein>
    <submittedName>
        <fullName evidence="6">Creatininase family protein</fullName>
    </submittedName>
</protein>
<sequence>MRPYILAETNWKALKEQEVSLAVLPWGATEAHNYHLPYATDVIEADAIAAASAKIAWERGTKVMVLPTIPFGVNTGQADIKLDINLNPSTQLAILDDIVAVLNRQGIKKLLVINSHGGNDFKPMLRELGLRYPEMFLVSCFWIQAADRKKFFSVPGDHADEMETSLLLHLRPDLVLPLEEAGEGKERKSRIRGIREGWAWAERQWSMVTEDTGVGNPKEATPEKGKAFLEAAAANIADLMDELATVDINDRYADSNA</sequence>
<dbReference type="PANTHER" id="PTHR35005:SF1">
    <property type="entry name" value="2-AMINO-5-FORMYLAMINO-6-RIBOSYLAMINOPYRIMIDIN-4(3H)-ONE 5'-MONOPHOSPHATE DEFORMYLASE"/>
    <property type="match status" value="1"/>
</dbReference>
<name>A0A501WGK7_9BACT</name>
<accession>A0A501WGK7</accession>
<evidence type="ECO:0000256" key="3">
    <source>
        <dbReference type="ARBA" id="ARBA00022801"/>
    </source>
</evidence>
<dbReference type="InterPro" id="IPR024087">
    <property type="entry name" value="Creatininase-like_sf"/>
</dbReference>
<evidence type="ECO:0000256" key="4">
    <source>
        <dbReference type="ARBA" id="ARBA00022833"/>
    </source>
</evidence>
<reference evidence="6 7" key="1">
    <citation type="submission" date="2019-06" db="EMBL/GenBank/DDBJ databases">
        <title>A novel bacterium of genus Pontibacter, isolated from marine sediment.</title>
        <authorList>
            <person name="Huang H."/>
            <person name="Mo K."/>
            <person name="Hu Y."/>
        </authorList>
    </citation>
    <scope>NUCLEOTIDE SEQUENCE [LARGE SCALE GENOMIC DNA]</scope>
    <source>
        <strain evidence="6 7">HB172049</strain>
    </source>
</reference>
<comment type="caution">
    <text evidence="6">The sequence shown here is derived from an EMBL/GenBank/DDBJ whole genome shotgun (WGS) entry which is preliminary data.</text>
</comment>
<dbReference type="PANTHER" id="PTHR35005">
    <property type="entry name" value="3-DEHYDRO-SCYLLO-INOSOSE HYDROLASE"/>
    <property type="match status" value="1"/>
</dbReference>
<keyword evidence="4" id="KW-0862">Zinc</keyword>
<evidence type="ECO:0000313" key="7">
    <source>
        <dbReference type="Proteomes" id="UP000316727"/>
    </source>
</evidence>
<comment type="similarity">
    <text evidence="5">Belongs to the creatininase superfamily.</text>
</comment>
<dbReference type="GO" id="GO:0016811">
    <property type="term" value="F:hydrolase activity, acting on carbon-nitrogen (but not peptide) bonds, in linear amides"/>
    <property type="evidence" value="ECO:0007669"/>
    <property type="project" value="TreeGrafter"/>
</dbReference>
<dbReference type="GO" id="GO:0009231">
    <property type="term" value="P:riboflavin biosynthetic process"/>
    <property type="evidence" value="ECO:0007669"/>
    <property type="project" value="TreeGrafter"/>
</dbReference>
<dbReference type="EMBL" id="VFRQ01000001">
    <property type="protein sequence ID" value="TPE46147.1"/>
    <property type="molecule type" value="Genomic_DNA"/>
</dbReference>
<dbReference type="Proteomes" id="UP000316727">
    <property type="component" value="Unassembled WGS sequence"/>
</dbReference>
<proteinExistence type="inferred from homology"/>
<keyword evidence="3" id="KW-0378">Hydrolase</keyword>
<dbReference type="AlphaFoldDB" id="A0A501WGK7"/>
<evidence type="ECO:0000256" key="5">
    <source>
        <dbReference type="ARBA" id="ARBA00024029"/>
    </source>
</evidence>
<evidence type="ECO:0000313" key="6">
    <source>
        <dbReference type="EMBL" id="TPE46147.1"/>
    </source>
</evidence>
<dbReference type="InterPro" id="IPR003785">
    <property type="entry name" value="Creatininase/forma_Hydrolase"/>
</dbReference>
<dbReference type="OrthoDB" id="9801445at2"/>
<dbReference type="SUPFAM" id="SSF102215">
    <property type="entry name" value="Creatininase"/>
    <property type="match status" value="1"/>
</dbReference>